<dbReference type="GO" id="GO:0045252">
    <property type="term" value="C:oxoglutarate dehydrogenase complex"/>
    <property type="evidence" value="ECO:0007669"/>
    <property type="project" value="UniProtKB-UniRule"/>
</dbReference>
<keyword evidence="16" id="KW-1185">Reference proteome</keyword>
<dbReference type="Pfam" id="PF02817">
    <property type="entry name" value="E3_binding"/>
    <property type="match status" value="1"/>
</dbReference>
<dbReference type="InterPro" id="IPR036625">
    <property type="entry name" value="E3-bd_dom_sf"/>
</dbReference>
<dbReference type="Gene3D" id="4.10.320.10">
    <property type="entry name" value="E3-binding domain"/>
    <property type="match status" value="1"/>
</dbReference>
<dbReference type="Pfam" id="PF00198">
    <property type="entry name" value="2-oxoacid_dh"/>
    <property type="match status" value="1"/>
</dbReference>
<dbReference type="SUPFAM" id="SSF51230">
    <property type="entry name" value="Single hybrid motif"/>
    <property type="match status" value="1"/>
</dbReference>
<sequence length="414" mass="44068">MILEMKVPSPGESITEVEIATWLVKDGDYVEKDQAIAEVDSDKATLELPAEASGIITLKAEEGDAVKVGQVVCLIDTDAAKPAGGAEAPKAEATAAAPKADTKQEPTKTEAPKATPTPAATYATGAPSPAARKILDEKNIDPSTLSGTGKGGRITKDDAVNAPASMGTPTGGNRGSERTKLSMLRRKVAERLVAAKNETAMLTTFNEVNMTPINKIRNEYKDAFKAKHGGLSLGFMSFFTKAVTRALQLYPDVNSMIDGDQKISYDFCDISVAVSGPKGLMVPVVRNAENLTFRGIESEIKRLAIKARDGQITVDDMTGGTFTISNGGVFGSMLSTPIINPPQSGILGMHNIIERPIAVNGQVEIHPMMYVALSYDHRIIDGRESVGFLVAVKEGLENPAELLMDNNPKKALEL</sequence>
<dbReference type="EMBL" id="CP028811">
    <property type="protein sequence ID" value="AWA29018.1"/>
    <property type="molecule type" value="Genomic_DNA"/>
</dbReference>
<dbReference type="KEGG" id="fmg:HYN48_02330"/>
<keyword evidence="9 11" id="KW-0012">Acyltransferase</keyword>
<dbReference type="SUPFAM" id="SSF52777">
    <property type="entry name" value="CoA-dependent acyltransferases"/>
    <property type="match status" value="1"/>
</dbReference>
<comment type="similarity">
    <text evidence="3 11">Belongs to the 2-oxoacid dehydrogenase family.</text>
</comment>
<dbReference type="InterPro" id="IPR023213">
    <property type="entry name" value="CAT-like_dom_sf"/>
</dbReference>
<dbReference type="GO" id="GO:0004149">
    <property type="term" value="F:dihydrolipoyllysine-residue succinyltransferase activity"/>
    <property type="evidence" value="ECO:0007669"/>
    <property type="project" value="UniProtKB-UniRule"/>
</dbReference>
<protein>
    <recommendedName>
        <fullName evidence="5 11">Dihydrolipoyllysine-residue succinyltransferase component of 2-oxoglutarate dehydrogenase complex</fullName>
        <ecNumber evidence="4 11">2.3.1.61</ecNumber>
    </recommendedName>
    <alternativeName>
        <fullName evidence="11">2-oxoglutarate dehydrogenase complex component E2</fullName>
    </alternativeName>
</protein>
<evidence type="ECO:0000256" key="4">
    <source>
        <dbReference type="ARBA" id="ARBA00012945"/>
    </source>
</evidence>
<dbReference type="GO" id="GO:0033512">
    <property type="term" value="P:L-lysine catabolic process to acetyl-CoA via saccharopine"/>
    <property type="evidence" value="ECO:0007669"/>
    <property type="project" value="UniProtKB-UniRule"/>
</dbReference>
<evidence type="ECO:0000256" key="7">
    <source>
        <dbReference type="ARBA" id="ARBA00022679"/>
    </source>
</evidence>
<dbReference type="InterPro" id="IPR006255">
    <property type="entry name" value="SucB"/>
</dbReference>
<dbReference type="PANTHER" id="PTHR43416:SF5">
    <property type="entry name" value="DIHYDROLIPOYLLYSINE-RESIDUE SUCCINYLTRANSFERASE COMPONENT OF 2-OXOGLUTARATE DEHYDROGENASE COMPLEX, MITOCHONDRIAL"/>
    <property type="match status" value="1"/>
</dbReference>
<evidence type="ECO:0000256" key="9">
    <source>
        <dbReference type="ARBA" id="ARBA00023315"/>
    </source>
</evidence>
<dbReference type="InterPro" id="IPR011053">
    <property type="entry name" value="Single_hybrid_motif"/>
</dbReference>
<dbReference type="UniPathway" id="UPA00868">
    <property type="reaction ID" value="UER00840"/>
</dbReference>
<dbReference type="Pfam" id="PF00364">
    <property type="entry name" value="Biotin_lipoyl"/>
    <property type="match status" value="1"/>
</dbReference>
<comment type="pathway">
    <text evidence="2 11">Amino-acid degradation; L-lysine degradation via saccharopine pathway; glutaryl-CoA from L-lysine: step 6/6.</text>
</comment>
<dbReference type="NCBIfam" id="NF004309">
    <property type="entry name" value="PRK05704.1"/>
    <property type="match status" value="1"/>
</dbReference>
<dbReference type="CDD" id="cd06849">
    <property type="entry name" value="lipoyl_domain"/>
    <property type="match status" value="1"/>
</dbReference>
<dbReference type="EC" id="2.3.1.61" evidence="4 11"/>
<feature type="compositionally biased region" description="Low complexity" evidence="12">
    <location>
        <begin position="112"/>
        <end position="126"/>
    </location>
</feature>
<organism evidence="15 16">
    <name type="scientific">Flavobacterium magnum</name>
    <dbReference type="NCBI Taxonomy" id="2162713"/>
    <lineage>
        <taxon>Bacteria</taxon>
        <taxon>Pseudomonadati</taxon>
        <taxon>Bacteroidota</taxon>
        <taxon>Flavobacteriia</taxon>
        <taxon>Flavobacteriales</taxon>
        <taxon>Flavobacteriaceae</taxon>
        <taxon>Flavobacterium</taxon>
    </lineage>
</organism>
<dbReference type="GO" id="GO:0005829">
    <property type="term" value="C:cytosol"/>
    <property type="evidence" value="ECO:0007669"/>
    <property type="project" value="TreeGrafter"/>
</dbReference>
<dbReference type="AlphaFoldDB" id="A0A2S0RCN8"/>
<name>A0A2S0RCN8_9FLAO</name>
<comment type="catalytic activity">
    <reaction evidence="10 11">
        <text>N(6)-[(R)-dihydrolipoyl]-L-lysyl-[protein] + succinyl-CoA = N(6)-[(R)-S(8)-succinyldihydrolipoyl]-L-lysyl-[protein] + CoA</text>
        <dbReference type="Rhea" id="RHEA:15213"/>
        <dbReference type="Rhea" id="RHEA-COMP:10475"/>
        <dbReference type="Rhea" id="RHEA-COMP:20092"/>
        <dbReference type="ChEBI" id="CHEBI:57287"/>
        <dbReference type="ChEBI" id="CHEBI:57292"/>
        <dbReference type="ChEBI" id="CHEBI:83100"/>
        <dbReference type="ChEBI" id="CHEBI:83120"/>
        <dbReference type="EC" id="2.3.1.61"/>
    </reaction>
</comment>
<feature type="domain" description="Lipoyl-binding" evidence="13">
    <location>
        <begin position="2"/>
        <end position="76"/>
    </location>
</feature>
<dbReference type="InterPro" id="IPR004167">
    <property type="entry name" value="PSBD"/>
</dbReference>
<evidence type="ECO:0000256" key="5">
    <source>
        <dbReference type="ARBA" id="ARBA00019511"/>
    </source>
</evidence>
<dbReference type="PANTHER" id="PTHR43416">
    <property type="entry name" value="DIHYDROLIPOYLLYSINE-RESIDUE SUCCINYLTRANSFERASE COMPONENT OF 2-OXOGLUTARATE DEHYDROGENASE COMPLEX, MITOCHONDRIAL-RELATED"/>
    <property type="match status" value="1"/>
</dbReference>
<dbReference type="Gene3D" id="2.40.50.100">
    <property type="match status" value="1"/>
</dbReference>
<evidence type="ECO:0000313" key="16">
    <source>
        <dbReference type="Proteomes" id="UP000244193"/>
    </source>
</evidence>
<proteinExistence type="inferred from homology"/>
<feature type="region of interest" description="Disordered" evidence="12">
    <location>
        <begin position="140"/>
        <end position="179"/>
    </location>
</feature>
<evidence type="ECO:0000256" key="10">
    <source>
        <dbReference type="ARBA" id="ARBA00052761"/>
    </source>
</evidence>
<evidence type="ECO:0000256" key="12">
    <source>
        <dbReference type="SAM" id="MobiDB-lite"/>
    </source>
</evidence>
<evidence type="ECO:0000259" key="14">
    <source>
        <dbReference type="PROSITE" id="PS51826"/>
    </source>
</evidence>
<evidence type="ECO:0000256" key="11">
    <source>
        <dbReference type="RuleBase" id="RU361138"/>
    </source>
</evidence>
<comment type="cofactor">
    <cofactor evidence="11">
        <name>(R)-lipoate</name>
        <dbReference type="ChEBI" id="CHEBI:83088"/>
    </cofactor>
    <text evidence="11">Binds 1 lipoyl cofactor covalently.</text>
</comment>
<feature type="compositionally biased region" description="Basic and acidic residues" evidence="12">
    <location>
        <begin position="100"/>
        <end position="111"/>
    </location>
</feature>
<evidence type="ECO:0000256" key="6">
    <source>
        <dbReference type="ARBA" id="ARBA00022532"/>
    </source>
</evidence>
<evidence type="ECO:0000259" key="13">
    <source>
        <dbReference type="PROSITE" id="PS50968"/>
    </source>
</evidence>
<dbReference type="OrthoDB" id="9805770at2"/>
<feature type="domain" description="Peripheral subunit-binding (PSBD)" evidence="14">
    <location>
        <begin position="126"/>
        <end position="163"/>
    </location>
</feature>
<feature type="region of interest" description="Disordered" evidence="12">
    <location>
        <begin position="81"/>
        <end position="126"/>
    </location>
</feature>
<evidence type="ECO:0000256" key="3">
    <source>
        <dbReference type="ARBA" id="ARBA00007317"/>
    </source>
</evidence>
<dbReference type="PROSITE" id="PS51826">
    <property type="entry name" value="PSBD"/>
    <property type="match status" value="1"/>
</dbReference>
<feature type="compositionally biased region" description="Low complexity" evidence="12">
    <location>
        <begin position="81"/>
        <end position="99"/>
    </location>
</feature>
<evidence type="ECO:0000256" key="1">
    <source>
        <dbReference type="ARBA" id="ARBA00004052"/>
    </source>
</evidence>
<dbReference type="SUPFAM" id="SSF47005">
    <property type="entry name" value="Peripheral subunit-binding domain of 2-oxo acid dehydrogenase complex"/>
    <property type="match status" value="1"/>
</dbReference>
<reference evidence="15 16" key="1">
    <citation type="submission" date="2018-04" db="EMBL/GenBank/DDBJ databases">
        <title>Genome sequencing of Flavobacterium sp. HYN0048.</title>
        <authorList>
            <person name="Yi H."/>
            <person name="Baek C."/>
        </authorList>
    </citation>
    <scope>NUCLEOTIDE SEQUENCE [LARGE SCALE GENOMIC DNA]</scope>
    <source>
        <strain evidence="15 16">HYN0048</strain>
    </source>
</reference>
<dbReference type="GO" id="GO:0006099">
    <property type="term" value="P:tricarboxylic acid cycle"/>
    <property type="evidence" value="ECO:0007669"/>
    <property type="project" value="UniProtKB-UniRule"/>
</dbReference>
<gene>
    <name evidence="15" type="ORF">HYN48_02330</name>
</gene>
<dbReference type="Proteomes" id="UP000244193">
    <property type="component" value="Chromosome"/>
</dbReference>
<keyword evidence="6 11" id="KW-0816">Tricarboxylic acid cycle</keyword>
<dbReference type="InterPro" id="IPR000089">
    <property type="entry name" value="Biotin_lipoyl"/>
</dbReference>
<dbReference type="RefSeq" id="WP_108369604.1">
    <property type="nucleotide sequence ID" value="NZ_CP028811.1"/>
</dbReference>
<evidence type="ECO:0000256" key="8">
    <source>
        <dbReference type="ARBA" id="ARBA00022823"/>
    </source>
</evidence>
<evidence type="ECO:0000313" key="15">
    <source>
        <dbReference type="EMBL" id="AWA29018.1"/>
    </source>
</evidence>
<dbReference type="PROSITE" id="PS50968">
    <property type="entry name" value="BIOTINYL_LIPOYL"/>
    <property type="match status" value="1"/>
</dbReference>
<dbReference type="Gene3D" id="3.30.559.10">
    <property type="entry name" value="Chloramphenicol acetyltransferase-like domain"/>
    <property type="match status" value="1"/>
</dbReference>
<dbReference type="InterPro" id="IPR001078">
    <property type="entry name" value="2-oxoacid_DH_actylTfrase"/>
</dbReference>
<keyword evidence="7 11" id="KW-0808">Transferase</keyword>
<dbReference type="InterPro" id="IPR050537">
    <property type="entry name" value="2-oxoacid_dehydrogenase"/>
</dbReference>
<dbReference type="NCBIfam" id="TIGR01347">
    <property type="entry name" value="sucB"/>
    <property type="match status" value="1"/>
</dbReference>
<evidence type="ECO:0000256" key="2">
    <source>
        <dbReference type="ARBA" id="ARBA00005145"/>
    </source>
</evidence>
<accession>A0A2S0RCN8</accession>
<keyword evidence="8 11" id="KW-0450">Lipoyl</keyword>
<comment type="function">
    <text evidence="1 11">E2 component of the 2-oxoglutarate dehydrogenase (OGDH) complex which catalyzes the second step in the conversion of 2-oxoglutarate to succinyl-CoA and CO(2).</text>
</comment>